<comment type="caution">
    <text evidence="1">The sequence shown here is derived from an EMBL/GenBank/DDBJ whole genome shotgun (WGS) entry which is preliminary data.</text>
</comment>
<dbReference type="Gene3D" id="2.10.260.10">
    <property type="match status" value="1"/>
</dbReference>
<gene>
    <name evidence="1" type="ORF">CHH72_18455</name>
</gene>
<dbReference type="Proteomes" id="UP000216207">
    <property type="component" value="Unassembled WGS sequence"/>
</dbReference>
<dbReference type="AlphaFoldDB" id="A0A268NW18"/>
<proteinExistence type="predicted"/>
<dbReference type="InterPro" id="IPR037914">
    <property type="entry name" value="SpoVT-AbrB_sf"/>
</dbReference>
<dbReference type="InterPro" id="IPR040678">
    <property type="entry name" value="AbrB_C"/>
</dbReference>
<sequence>MKATGIVRKVDQLGRIVVPKELRKTMGIDIGSPLEIYVEDDRVIVRKYEPSIKTCMVTGESSEEHLELANGNVVLSQEAAKQLLDELKQKESRFVGNA</sequence>
<dbReference type="EMBL" id="NPCC01000034">
    <property type="protein sequence ID" value="PAE87439.1"/>
    <property type="molecule type" value="Genomic_DNA"/>
</dbReference>
<dbReference type="RefSeq" id="WP_011246126.1">
    <property type="nucleotide sequence ID" value="NZ_BOQQ01000008.1"/>
</dbReference>
<dbReference type="PANTHER" id="PTHR36432">
    <property type="match status" value="1"/>
</dbReference>
<dbReference type="PANTHER" id="PTHR36432:SF4">
    <property type="entry name" value="TRANSITION STATE REGULATOR ABH-RELATED"/>
    <property type="match status" value="1"/>
</dbReference>
<dbReference type="OMA" id="IICSECL"/>
<reference evidence="1 2" key="1">
    <citation type="submission" date="2017-07" db="EMBL/GenBank/DDBJ databases">
        <title>Isolation and whole genome analysis of endospore-forming bacteria from heroin.</title>
        <authorList>
            <person name="Kalinowski J."/>
            <person name="Ahrens B."/>
            <person name="Al-Dilaimi A."/>
            <person name="Winkler A."/>
            <person name="Wibberg D."/>
            <person name="Schleenbecker U."/>
            <person name="Ruckert C."/>
            <person name="Wolfel R."/>
            <person name="Grass G."/>
        </authorList>
    </citation>
    <scope>NUCLEOTIDE SEQUENCE [LARGE SCALE GENOMIC DNA]</scope>
    <source>
        <strain evidence="1 2">7539</strain>
    </source>
</reference>
<organism evidence="1 2">
    <name type="scientific">Shouchella clausii</name>
    <name type="common">Alkalihalobacillus clausii</name>
    <dbReference type="NCBI Taxonomy" id="79880"/>
    <lineage>
        <taxon>Bacteria</taxon>
        <taxon>Bacillati</taxon>
        <taxon>Bacillota</taxon>
        <taxon>Bacilli</taxon>
        <taxon>Bacillales</taxon>
        <taxon>Bacillaceae</taxon>
        <taxon>Shouchella</taxon>
    </lineage>
</organism>
<evidence type="ECO:0000313" key="1">
    <source>
        <dbReference type="EMBL" id="PAE87439.1"/>
    </source>
</evidence>
<dbReference type="InterPro" id="IPR052731">
    <property type="entry name" value="B_subtilis_Trans_State_Reg"/>
</dbReference>
<dbReference type="GO" id="GO:0003677">
    <property type="term" value="F:DNA binding"/>
    <property type="evidence" value="ECO:0007669"/>
    <property type="project" value="UniProtKB-UniRule"/>
</dbReference>
<dbReference type="PROSITE" id="PS51740">
    <property type="entry name" value="SPOVT_ABRB"/>
    <property type="match status" value="1"/>
</dbReference>
<dbReference type="Pfam" id="PF18277">
    <property type="entry name" value="AbrB_C"/>
    <property type="match status" value="1"/>
</dbReference>
<accession>A0A268NW18</accession>
<name>A0A268NW18_SHOCL</name>
<dbReference type="InterPro" id="IPR007159">
    <property type="entry name" value="SpoVT-AbrB_dom"/>
</dbReference>
<dbReference type="SUPFAM" id="SSF89447">
    <property type="entry name" value="AbrB/MazE/MraZ-like"/>
    <property type="match status" value="1"/>
</dbReference>
<evidence type="ECO:0000313" key="2">
    <source>
        <dbReference type="Proteomes" id="UP000216207"/>
    </source>
</evidence>
<keyword evidence="1" id="KW-0238">DNA-binding</keyword>
<dbReference type="Pfam" id="PF04014">
    <property type="entry name" value="MazE_antitoxin"/>
    <property type="match status" value="1"/>
</dbReference>
<dbReference type="SMART" id="SM00966">
    <property type="entry name" value="SpoVT_AbrB"/>
    <property type="match status" value="1"/>
</dbReference>
<dbReference type="NCBIfam" id="TIGR01439">
    <property type="entry name" value="lp_hng_hel_AbrB"/>
    <property type="match status" value="1"/>
</dbReference>
<protein>
    <submittedName>
        <fullName evidence="1">AbrB/MazE/SpoVT family DNA-binding domain-containing protein</fullName>
    </submittedName>
</protein>